<accession>A0ABN3VDD3</accession>
<feature type="signal peptide" evidence="3">
    <location>
        <begin position="1"/>
        <end position="30"/>
    </location>
</feature>
<comment type="caution">
    <text evidence="4">The sequence shown here is derived from an EMBL/GenBank/DDBJ whole genome shotgun (WGS) entry which is preliminary data.</text>
</comment>
<dbReference type="PROSITE" id="PS51318">
    <property type="entry name" value="TAT"/>
    <property type="match status" value="1"/>
</dbReference>
<dbReference type="EMBL" id="BAAAUX010000013">
    <property type="protein sequence ID" value="GAA2791505.1"/>
    <property type="molecule type" value="Genomic_DNA"/>
</dbReference>
<gene>
    <name evidence="4" type="ORF">GCM10010470_27920</name>
</gene>
<keyword evidence="2" id="KW-0812">Transmembrane</keyword>
<name>A0ABN3VDD3_9PSEU</name>
<keyword evidence="3" id="KW-0732">Signal</keyword>
<organism evidence="4 5">
    <name type="scientific">Saccharopolyspora taberi</name>
    <dbReference type="NCBI Taxonomy" id="60895"/>
    <lineage>
        <taxon>Bacteria</taxon>
        <taxon>Bacillati</taxon>
        <taxon>Actinomycetota</taxon>
        <taxon>Actinomycetes</taxon>
        <taxon>Pseudonocardiales</taxon>
        <taxon>Pseudonocardiaceae</taxon>
        <taxon>Saccharopolyspora</taxon>
    </lineage>
</organism>
<evidence type="ECO:0000256" key="3">
    <source>
        <dbReference type="SAM" id="SignalP"/>
    </source>
</evidence>
<sequence length="443" mass="45369">MRPRRPLRRLAVCATVSAAVAGLGLPAALAQESTLPTTPRPSPENPGQPPESVPANHPGPIVADAGTGIGLIRILPKTVPTDSVVEDPEFEEKLPKQAIAEMGMGLATAQANSDAYLGHERAIADSDPVGFSFQGTTPRTPLGLSQTASPDHDAPTAGGLHPPASPLDGVVKLGAMNGSAHARWDDVLGPCVQPISDAKTSLGGLSVLNALPGVDGALLDASNSLEAHSNVELVDVAGQQGKAVRATSSMRLGDVRLFSGTPQELRVEVVSQPKLTATSTGDPATSTVDYQAPVLRVSRGDEVLGVLDAAKPQLDVPFSQDQLDLGVLRMSVGKLRQDVAGAEVRAAARMFDLHVLPADKIGIQTSLAQISFGEQIARAGAPAGGVVCRAAAPPAPAAVAEGPKAPPLAVTDGAYSAIPLFWTGTGLLLLGSILVAAVPRRRS</sequence>
<dbReference type="Proteomes" id="UP001500979">
    <property type="component" value="Unassembled WGS sequence"/>
</dbReference>
<feature type="chain" id="PRO_5046176870" evidence="3">
    <location>
        <begin position="31"/>
        <end position="443"/>
    </location>
</feature>
<dbReference type="RefSeq" id="WP_344680070.1">
    <property type="nucleotide sequence ID" value="NZ_BAAAUX010000013.1"/>
</dbReference>
<keyword evidence="2" id="KW-0472">Membrane</keyword>
<keyword evidence="2" id="KW-1133">Transmembrane helix</keyword>
<protein>
    <submittedName>
        <fullName evidence="4">Uncharacterized protein</fullName>
    </submittedName>
</protein>
<feature type="compositionally biased region" description="Pro residues" evidence="1">
    <location>
        <begin position="38"/>
        <end position="52"/>
    </location>
</feature>
<evidence type="ECO:0000256" key="2">
    <source>
        <dbReference type="SAM" id="Phobius"/>
    </source>
</evidence>
<proteinExistence type="predicted"/>
<keyword evidence="5" id="KW-1185">Reference proteome</keyword>
<feature type="compositionally biased region" description="Polar residues" evidence="1">
    <location>
        <begin position="133"/>
        <end position="149"/>
    </location>
</feature>
<evidence type="ECO:0000313" key="4">
    <source>
        <dbReference type="EMBL" id="GAA2791505.1"/>
    </source>
</evidence>
<evidence type="ECO:0000313" key="5">
    <source>
        <dbReference type="Proteomes" id="UP001500979"/>
    </source>
</evidence>
<feature type="region of interest" description="Disordered" evidence="1">
    <location>
        <begin position="33"/>
        <end position="62"/>
    </location>
</feature>
<reference evidence="4 5" key="1">
    <citation type="journal article" date="2019" name="Int. J. Syst. Evol. Microbiol.">
        <title>The Global Catalogue of Microorganisms (GCM) 10K type strain sequencing project: providing services to taxonomists for standard genome sequencing and annotation.</title>
        <authorList>
            <consortium name="The Broad Institute Genomics Platform"/>
            <consortium name="The Broad Institute Genome Sequencing Center for Infectious Disease"/>
            <person name="Wu L."/>
            <person name="Ma J."/>
        </authorList>
    </citation>
    <scope>NUCLEOTIDE SEQUENCE [LARGE SCALE GENOMIC DNA]</scope>
    <source>
        <strain evidence="4 5">JCM 9383</strain>
    </source>
</reference>
<dbReference type="InterPro" id="IPR006311">
    <property type="entry name" value="TAT_signal"/>
</dbReference>
<feature type="transmembrane region" description="Helical" evidence="2">
    <location>
        <begin position="420"/>
        <end position="438"/>
    </location>
</feature>
<feature type="region of interest" description="Disordered" evidence="1">
    <location>
        <begin position="132"/>
        <end position="162"/>
    </location>
</feature>
<evidence type="ECO:0000256" key="1">
    <source>
        <dbReference type="SAM" id="MobiDB-lite"/>
    </source>
</evidence>